<protein>
    <recommendedName>
        <fullName evidence="2">Type II toxin-antitoxin system RelE/ParE family toxin</fullName>
    </recommendedName>
</protein>
<name>A0A445MUH4_9BACT</name>
<dbReference type="EMBL" id="OJIN01000074">
    <property type="protein sequence ID" value="SPD73049.1"/>
    <property type="molecule type" value="Genomic_DNA"/>
</dbReference>
<organism evidence="1">
    <name type="scientific">uncultured Desulfobacterium sp</name>
    <dbReference type="NCBI Taxonomy" id="201089"/>
    <lineage>
        <taxon>Bacteria</taxon>
        <taxon>Pseudomonadati</taxon>
        <taxon>Thermodesulfobacteriota</taxon>
        <taxon>Desulfobacteria</taxon>
        <taxon>Desulfobacterales</taxon>
        <taxon>Desulfobacteriaceae</taxon>
        <taxon>Desulfobacterium</taxon>
        <taxon>environmental samples</taxon>
    </lineage>
</organism>
<dbReference type="AlphaFoldDB" id="A0A445MUH4"/>
<proteinExistence type="predicted"/>
<dbReference type="InterPro" id="IPR009241">
    <property type="entry name" value="HigB-like"/>
</dbReference>
<accession>A0A445MUH4</accession>
<dbReference type="Pfam" id="PF05973">
    <property type="entry name" value="Gp49"/>
    <property type="match status" value="1"/>
</dbReference>
<sequence>MSELILSVKFFRTEAGNEPVREFLRELSSEDRKIIGTDIKEVQFGWPLGMPLVRKMESGLWEIRSHLEGRIARVLFTVAEGHMVLLHAFIKKAQKTPRSELDTARARKAKL</sequence>
<evidence type="ECO:0000313" key="1">
    <source>
        <dbReference type="EMBL" id="SPD73049.1"/>
    </source>
</evidence>
<gene>
    <name evidence="1" type="ORF">PITCH_A1650002</name>
</gene>
<evidence type="ECO:0008006" key="2">
    <source>
        <dbReference type="Google" id="ProtNLM"/>
    </source>
</evidence>
<reference evidence="1" key="1">
    <citation type="submission" date="2018-01" db="EMBL/GenBank/DDBJ databases">
        <authorList>
            <person name="Regsiter A."/>
            <person name="William W."/>
        </authorList>
    </citation>
    <scope>NUCLEOTIDE SEQUENCE</scope>
    <source>
        <strain evidence="1">TRIP AH-1</strain>
    </source>
</reference>